<evidence type="ECO:0000313" key="2">
    <source>
        <dbReference type="EMBL" id="VFT96480.1"/>
    </source>
</evidence>
<accession>A0A485LDE5</accession>
<dbReference type="EMBL" id="CAADRA010006737">
    <property type="protein sequence ID" value="VFT96480.1"/>
    <property type="molecule type" value="Genomic_DNA"/>
</dbReference>
<evidence type="ECO:0000313" key="3">
    <source>
        <dbReference type="Proteomes" id="UP000332933"/>
    </source>
</evidence>
<dbReference type="OrthoDB" id="413520at2759"/>
<reference evidence="2 3" key="1">
    <citation type="submission" date="2019-03" db="EMBL/GenBank/DDBJ databases">
        <authorList>
            <person name="Gaulin E."/>
            <person name="Dumas B."/>
        </authorList>
    </citation>
    <scope>NUCLEOTIDE SEQUENCE [LARGE SCALE GENOMIC DNA]</scope>
    <source>
        <strain evidence="2">CBS 568.67</strain>
    </source>
</reference>
<evidence type="ECO:0000313" key="1">
    <source>
        <dbReference type="EMBL" id="KAF0688609.1"/>
    </source>
</evidence>
<dbReference type="InterPro" id="IPR029063">
    <property type="entry name" value="SAM-dependent_MTases_sf"/>
</dbReference>
<dbReference type="Proteomes" id="UP000332933">
    <property type="component" value="Unassembled WGS sequence"/>
</dbReference>
<organism evidence="2 3">
    <name type="scientific">Aphanomyces stellatus</name>
    <dbReference type="NCBI Taxonomy" id="120398"/>
    <lineage>
        <taxon>Eukaryota</taxon>
        <taxon>Sar</taxon>
        <taxon>Stramenopiles</taxon>
        <taxon>Oomycota</taxon>
        <taxon>Saprolegniomycetes</taxon>
        <taxon>Saprolegniales</taxon>
        <taxon>Verrucalvaceae</taxon>
        <taxon>Aphanomyces</taxon>
    </lineage>
</organism>
<name>A0A485LDE5_9STRA</name>
<dbReference type="AlphaFoldDB" id="A0A485LDE5"/>
<dbReference type="InterPro" id="IPR019410">
    <property type="entry name" value="Methyltransf_16"/>
</dbReference>
<dbReference type="PANTHER" id="PTHR14614">
    <property type="entry name" value="HEPATOCELLULAR CARCINOMA-ASSOCIATED ANTIGEN"/>
    <property type="match status" value="1"/>
</dbReference>
<dbReference type="EMBL" id="VJMH01006714">
    <property type="protein sequence ID" value="KAF0688609.1"/>
    <property type="molecule type" value="Genomic_DNA"/>
</dbReference>
<protein>
    <submittedName>
        <fullName evidence="2">Aste57867_19782 protein</fullName>
    </submittedName>
</protein>
<dbReference type="PANTHER" id="PTHR14614:SF109">
    <property type="entry name" value="RIBOSOMAL LYSINE N-METHYLTRANSFERASE 5"/>
    <property type="match status" value="1"/>
</dbReference>
<sequence>MADDDSLLLWGRHALPTFQYTIRNPKHSISHITAIQDLSRTICAADQPEVASHGHLVWDAAVALADYLQAEATALGVSPATRALELGAGIGLVGMALAALGCKEVTLSDQRYCLPLLNMNATTNFTGANEALRPVVRELQWGTDDATTATNGRPMDLVVASDVLYNPSVFPKLVRTIAALASSETVLLMTHEIRNPDNEADFFAQLAAAGFECTRVPFVSTQVDYPDDIVLMRAQRRLRTDDRAPTPMNT</sequence>
<gene>
    <name evidence="2" type="primary">Aste57867_19782</name>
    <name evidence="1" type="ORF">As57867_019717</name>
    <name evidence="2" type="ORF">ASTE57867_19782</name>
</gene>
<keyword evidence="3" id="KW-1185">Reference proteome</keyword>
<reference evidence="1" key="2">
    <citation type="submission" date="2019-06" db="EMBL/GenBank/DDBJ databases">
        <title>Genomics analysis of Aphanomyces spp. identifies a new class of oomycete effector associated with host adaptation.</title>
        <authorList>
            <person name="Gaulin E."/>
        </authorList>
    </citation>
    <scope>NUCLEOTIDE SEQUENCE</scope>
    <source>
        <strain evidence="1">CBS 578.67</strain>
    </source>
</reference>
<dbReference type="SUPFAM" id="SSF53335">
    <property type="entry name" value="S-adenosyl-L-methionine-dependent methyltransferases"/>
    <property type="match status" value="1"/>
</dbReference>
<dbReference type="Pfam" id="PF10294">
    <property type="entry name" value="Methyltransf_16"/>
    <property type="match status" value="1"/>
</dbReference>
<proteinExistence type="predicted"/>
<dbReference type="Gene3D" id="3.40.50.150">
    <property type="entry name" value="Vaccinia Virus protein VP39"/>
    <property type="match status" value="1"/>
</dbReference>